<feature type="signal peptide" evidence="2">
    <location>
        <begin position="1"/>
        <end position="26"/>
    </location>
</feature>
<evidence type="ECO:0000256" key="1">
    <source>
        <dbReference type="SAM" id="MobiDB-lite"/>
    </source>
</evidence>
<comment type="caution">
    <text evidence="3">The sequence shown here is derived from an EMBL/GenBank/DDBJ whole genome shotgun (WGS) entry which is preliminary data.</text>
</comment>
<evidence type="ECO:0000256" key="2">
    <source>
        <dbReference type="SAM" id="SignalP"/>
    </source>
</evidence>
<accession>A0A8J2BM69</accession>
<proteinExistence type="predicted"/>
<gene>
    <name evidence="3" type="ORF">MPNT_40157</name>
</gene>
<reference evidence="3" key="1">
    <citation type="submission" date="2021-02" db="EMBL/GenBank/DDBJ databases">
        <authorList>
            <person name="Cremers G."/>
            <person name="Picone N."/>
        </authorList>
    </citation>
    <scope>NUCLEOTIDE SEQUENCE</scope>
    <source>
        <strain evidence="3">PQ17</strain>
    </source>
</reference>
<organism evidence="3 4">
    <name type="scientific">Candidatus Methylacidithermus pantelleriae</name>
    <dbReference type="NCBI Taxonomy" id="2744239"/>
    <lineage>
        <taxon>Bacteria</taxon>
        <taxon>Pseudomonadati</taxon>
        <taxon>Verrucomicrobiota</taxon>
        <taxon>Methylacidiphilae</taxon>
        <taxon>Methylacidiphilales</taxon>
        <taxon>Methylacidiphilaceae</taxon>
        <taxon>Candidatus Methylacidithermus</taxon>
    </lineage>
</organism>
<feature type="chain" id="PRO_5035204390" description="Secreted protein" evidence="2">
    <location>
        <begin position="27"/>
        <end position="81"/>
    </location>
</feature>
<evidence type="ECO:0000313" key="4">
    <source>
        <dbReference type="Proteomes" id="UP000663859"/>
    </source>
</evidence>
<keyword evidence="2" id="KW-0732">Signal</keyword>
<dbReference type="AlphaFoldDB" id="A0A8J2BM69"/>
<evidence type="ECO:0008006" key="5">
    <source>
        <dbReference type="Google" id="ProtNLM"/>
    </source>
</evidence>
<evidence type="ECO:0000313" key="3">
    <source>
        <dbReference type="EMBL" id="CAF0701125.1"/>
    </source>
</evidence>
<dbReference type="Proteomes" id="UP000663859">
    <property type="component" value="Unassembled WGS sequence"/>
</dbReference>
<dbReference type="EMBL" id="CAJNOB010000034">
    <property type="protein sequence ID" value="CAF0701125.1"/>
    <property type="molecule type" value="Genomic_DNA"/>
</dbReference>
<protein>
    <recommendedName>
        <fullName evidence="5">Secreted protein</fullName>
    </recommendedName>
</protein>
<feature type="region of interest" description="Disordered" evidence="1">
    <location>
        <begin position="44"/>
        <end position="81"/>
    </location>
</feature>
<sequence>MNVGKYAFFLLVTGSLVLSVSVAASARETPFVFTRVVAIRFKGSEKHSCSASRVKRASPDSFQSRGKSRGPKGSERPILSP</sequence>
<keyword evidence="4" id="KW-1185">Reference proteome</keyword>
<name>A0A8J2BM69_9BACT</name>